<dbReference type="AlphaFoldDB" id="A0AAD9FJG2"/>
<feature type="compositionally biased region" description="Pro residues" evidence="1">
    <location>
        <begin position="40"/>
        <end position="52"/>
    </location>
</feature>
<evidence type="ECO:0000313" key="2">
    <source>
        <dbReference type="EMBL" id="KAK1921550.1"/>
    </source>
</evidence>
<feature type="region of interest" description="Disordered" evidence="1">
    <location>
        <begin position="1"/>
        <end position="54"/>
    </location>
</feature>
<proteinExistence type="predicted"/>
<reference evidence="2" key="1">
    <citation type="submission" date="2023-02" db="EMBL/GenBank/DDBJ databases">
        <title>Identification and recombinant expression of a fungal hydrolase from Papiliotrema laurentii that hydrolyzes apple cutin and clears colloidal polyester polyurethane.</title>
        <authorList>
            <consortium name="DOE Joint Genome Institute"/>
            <person name="Roman V.A."/>
            <person name="Bojanowski C."/>
            <person name="Crable B.R."/>
            <person name="Wagner D.N."/>
            <person name="Hung C.S."/>
            <person name="Nadeau L.J."/>
            <person name="Schratz L."/>
            <person name="Haridas S."/>
            <person name="Pangilinan J."/>
            <person name="Lipzen A."/>
            <person name="Na H."/>
            <person name="Yan M."/>
            <person name="Ng V."/>
            <person name="Grigoriev I.V."/>
            <person name="Spatafora J.W."/>
            <person name="Barlow D."/>
            <person name="Biffinger J."/>
            <person name="Kelley-Loughnane N."/>
            <person name="Varaljay V.A."/>
            <person name="Crookes-Goodson W.J."/>
        </authorList>
    </citation>
    <scope>NUCLEOTIDE SEQUENCE</scope>
    <source>
        <strain evidence="2">5307AH</strain>
    </source>
</reference>
<comment type="caution">
    <text evidence="2">The sequence shown here is derived from an EMBL/GenBank/DDBJ whole genome shotgun (WGS) entry which is preliminary data.</text>
</comment>
<name>A0AAD9FJG2_PAPLA</name>
<organism evidence="2 3">
    <name type="scientific">Papiliotrema laurentii</name>
    <name type="common">Cryptococcus laurentii</name>
    <dbReference type="NCBI Taxonomy" id="5418"/>
    <lineage>
        <taxon>Eukaryota</taxon>
        <taxon>Fungi</taxon>
        <taxon>Dikarya</taxon>
        <taxon>Basidiomycota</taxon>
        <taxon>Agaricomycotina</taxon>
        <taxon>Tremellomycetes</taxon>
        <taxon>Tremellales</taxon>
        <taxon>Rhynchogastremaceae</taxon>
        <taxon>Papiliotrema</taxon>
    </lineage>
</organism>
<evidence type="ECO:0000313" key="3">
    <source>
        <dbReference type="Proteomes" id="UP001182556"/>
    </source>
</evidence>
<sequence>MGGLVSRTPRGDEEEGFDFEEPRRQGSIEVPGIVLTEPIPDLPPRTPSPPPKSILLLPPASLPIPSEKTISPHGTFSLSPRFASMISGRSQGNVGTTLRSVLLLGALCLGAWHLYTSLDMSTLVEDAAGH</sequence>
<evidence type="ECO:0000256" key="1">
    <source>
        <dbReference type="SAM" id="MobiDB-lite"/>
    </source>
</evidence>
<dbReference type="Proteomes" id="UP001182556">
    <property type="component" value="Unassembled WGS sequence"/>
</dbReference>
<protein>
    <submittedName>
        <fullName evidence="2">Uncharacterized protein</fullName>
    </submittedName>
</protein>
<dbReference type="EMBL" id="JAODAN010000010">
    <property type="protein sequence ID" value="KAK1921550.1"/>
    <property type="molecule type" value="Genomic_DNA"/>
</dbReference>
<keyword evidence="3" id="KW-1185">Reference proteome</keyword>
<accession>A0AAD9FJG2</accession>
<gene>
    <name evidence="2" type="ORF">DB88DRAFT_512825</name>
</gene>